<keyword evidence="1" id="KW-0812">Transmembrane</keyword>
<evidence type="ECO:0000256" key="1">
    <source>
        <dbReference type="SAM" id="Phobius"/>
    </source>
</evidence>
<evidence type="ECO:0000313" key="2">
    <source>
        <dbReference type="EMBL" id="MCW9707052.1"/>
    </source>
</evidence>
<organism evidence="2 3">
    <name type="scientific">Fodinibius salsisoli</name>
    <dbReference type="NCBI Taxonomy" id="2820877"/>
    <lineage>
        <taxon>Bacteria</taxon>
        <taxon>Pseudomonadati</taxon>
        <taxon>Balneolota</taxon>
        <taxon>Balneolia</taxon>
        <taxon>Balneolales</taxon>
        <taxon>Balneolaceae</taxon>
        <taxon>Fodinibius</taxon>
    </lineage>
</organism>
<keyword evidence="1" id="KW-1133">Transmembrane helix</keyword>
<feature type="transmembrane region" description="Helical" evidence="1">
    <location>
        <begin position="83"/>
        <end position="106"/>
    </location>
</feature>
<reference evidence="2 3" key="1">
    <citation type="submission" date="2021-03" db="EMBL/GenBank/DDBJ databases">
        <title>Aliifodinibius sp. nov., a new bacterium isolated from saline soil.</title>
        <authorList>
            <person name="Galisteo C."/>
            <person name="De La Haba R."/>
            <person name="Sanchez-Porro C."/>
            <person name="Ventosa A."/>
        </authorList>
    </citation>
    <scope>NUCLEOTIDE SEQUENCE [LARGE SCALE GENOMIC DNA]</scope>
    <source>
        <strain evidence="2 3">1BSP15-2V2</strain>
    </source>
</reference>
<dbReference type="RefSeq" id="WP_265765804.1">
    <property type="nucleotide sequence ID" value="NZ_JAGGJA010000005.1"/>
</dbReference>
<protein>
    <submittedName>
        <fullName evidence="2">Uncharacterized protein</fullName>
    </submittedName>
</protein>
<keyword evidence="1" id="KW-0472">Membrane</keyword>
<dbReference type="EMBL" id="JAGGJA010000005">
    <property type="protein sequence ID" value="MCW9707052.1"/>
    <property type="molecule type" value="Genomic_DNA"/>
</dbReference>
<name>A0ABT3PMB6_9BACT</name>
<comment type="caution">
    <text evidence="2">The sequence shown here is derived from an EMBL/GenBank/DDBJ whole genome shotgun (WGS) entry which is preliminary data.</text>
</comment>
<accession>A0ABT3PMB6</accession>
<proteinExistence type="predicted"/>
<feature type="transmembrane region" description="Helical" evidence="1">
    <location>
        <begin position="40"/>
        <end position="62"/>
    </location>
</feature>
<gene>
    <name evidence="2" type="ORF">J6I44_09300</name>
</gene>
<sequence>MILAILLALSAWLLSFVLPWWSLAIPAVVLGALLGTSGGHSFGFGALGIGAWWLIHTLYIHIANDGILTGRIADLFSLPHPSLVILITVIIGGLTGGLATLTGYLFRTTFLK</sequence>
<evidence type="ECO:0000313" key="3">
    <source>
        <dbReference type="Proteomes" id="UP001207918"/>
    </source>
</evidence>
<keyword evidence="3" id="KW-1185">Reference proteome</keyword>
<dbReference type="Proteomes" id="UP001207918">
    <property type="component" value="Unassembled WGS sequence"/>
</dbReference>